<dbReference type="Proteomes" id="UP000053815">
    <property type="component" value="Unassembled WGS sequence"/>
</dbReference>
<feature type="transmembrane region" description="Helical" evidence="1">
    <location>
        <begin position="25"/>
        <end position="44"/>
    </location>
</feature>
<feature type="transmembrane region" description="Helical" evidence="1">
    <location>
        <begin position="184"/>
        <end position="212"/>
    </location>
</feature>
<keyword evidence="1" id="KW-0472">Membrane</keyword>
<dbReference type="OrthoDB" id="2249494at2759"/>
<evidence type="ECO:0000256" key="1">
    <source>
        <dbReference type="SAM" id="Phobius"/>
    </source>
</evidence>
<feature type="transmembrane region" description="Helical" evidence="1">
    <location>
        <begin position="248"/>
        <end position="276"/>
    </location>
</feature>
<gene>
    <name evidence="2" type="ORF">MAM1_0167d07082</name>
</gene>
<feature type="transmembrane region" description="Helical" evidence="1">
    <location>
        <begin position="56"/>
        <end position="78"/>
    </location>
</feature>
<dbReference type="AlphaFoldDB" id="A0A0C9MVQ6"/>
<keyword evidence="3" id="KW-1185">Reference proteome</keyword>
<feature type="transmembrane region" description="Helical" evidence="1">
    <location>
        <begin position="103"/>
        <end position="121"/>
    </location>
</feature>
<evidence type="ECO:0000313" key="2">
    <source>
        <dbReference type="EMBL" id="GAN07582.1"/>
    </source>
</evidence>
<accession>A0A0C9MVQ6</accession>
<proteinExistence type="predicted"/>
<protein>
    <submittedName>
        <fullName evidence="2">Uncharacterized protein</fullName>
    </submittedName>
</protein>
<sequence>MDSFLLDDNKLYLAENCVRSFTTPAFIPAIVFSAISGLLAVALYEKFVRKGYFLPYLYFGNTALMYAVAHIFLIIFIFEDNIVESSLENQEKELDNVDLTHEFALYTSLILTSLGSFFINLGSFRLLEIWVRRGQHKNTHLASYYLTVIAILLSAVPVVFSVAGDVVLIHESSQEREMADQVKVALILKLMGALCNIILVLLYIGLCVCYAWSAYISNACEKAIGKRLSQSTLVPSKPAIVDQTFKRVVAILLILGLLIMLRLIYDFYIVVAIINLGPIWDVYTYLVLVVADGIILLIVAYSSSITLVNEPVVYVKMRQKSFKNYYYSKGEVAADESNLSLRLPLTDHQKEVIPLSRSPIALEDEYPTNR</sequence>
<feature type="transmembrane region" description="Helical" evidence="1">
    <location>
        <begin position="142"/>
        <end position="164"/>
    </location>
</feature>
<organism evidence="2">
    <name type="scientific">Mucor ambiguus</name>
    <dbReference type="NCBI Taxonomy" id="91626"/>
    <lineage>
        <taxon>Eukaryota</taxon>
        <taxon>Fungi</taxon>
        <taxon>Fungi incertae sedis</taxon>
        <taxon>Mucoromycota</taxon>
        <taxon>Mucoromycotina</taxon>
        <taxon>Mucoromycetes</taxon>
        <taxon>Mucorales</taxon>
        <taxon>Mucorineae</taxon>
        <taxon>Mucoraceae</taxon>
        <taxon>Mucor</taxon>
    </lineage>
</organism>
<keyword evidence="1" id="KW-1133">Transmembrane helix</keyword>
<evidence type="ECO:0000313" key="3">
    <source>
        <dbReference type="Proteomes" id="UP000053815"/>
    </source>
</evidence>
<reference evidence="2" key="1">
    <citation type="submission" date="2014-09" db="EMBL/GenBank/DDBJ databases">
        <title>Draft genome sequence of an oleaginous Mucoromycotina fungus Mucor ambiguus NBRC6742.</title>
        <authorList>
            <person name="Takeda I."/>
            <person name="Yamane N."/>
            <person name="Morita T."/>
            <person name="Tamano K."/>
            <person name="Machida M."/>
            <person name="Baker S."/>
            <person name="Koike H."/>
        </authorList>
    </citation>
    <scope>NUCLEOTIDE SEQUENCE</scope>
    <source>
        <strain evidence="2">NBRC 6742</strain>
    </source>
</reference>
<keyword evidence="1" id="KW-0812">Transmembrane</keyword>
<dbReference type="EMBL" id="DF836456">
    <property type="protein sequence ID" value="GAN07582.1"/>
    <property type="molecule type" value="Genomic_DNA"/>
</dbReference>
<name>A0A0C9MVQ6_9FUNG</name>
<feature type="transmembrane region" description="Helical" evidence="1">
    <location>
        <begin position="282"/>
        <end position="308"/>
    </location>
</feature>